<dbReference type="CDD" id="cd09272">
    <property type="entry name" value="RNase_HI_RT_Ty1"/>
    <property type="match status" value="1"/>
</dbReference>
<dbReference type="Proteomes" id="UP000257109">
    <property type="component" value="Unassembled WGS sequence"/>
</dbReference>
<feature type="non-terminal residue" evidence="1">
    <location>
        <position position="1"/>
    </location>
</feature>
<sequence length="116" mass="13573">MDSPSFMWRIFCVQRSTGIWWKMRFSEAKVLRHSTSQACTVASCRNSSSAIKLSKNRVMHGHCKHIDVRFHFLRDLTKAGTIKMMHCSTQEQVTDIMTKPLKLDVFLKLYSFQQLM</sequence>
<evidence type="ECO:0000313" key="1">
    <source>
        <dbReference type="EMBL" id="RDX94086.1"/>
    </source>
</evidence>
<keyword evidence="2" id="KW-1185">Reference proteome</keyword>
<reference evidence="1" key="1">
    <citation type="submission" date="2018-05" db="EMBL/GenBank/DDBJ databases">
        <title>Draft genome of Mucuna pruriens seed.</title>
        <authorList>
            <person name="Nnadi N.E."/>
            <person name="Vos R."/>
            <person name="Hasami M.H."/>
            <person name="Devisetty U.K."/>
            <person name="Aguiy J.C."/>
        </authorList>
    </citation>
    <scope>NUCLEOTIDE SEQUENCE [LARGE SCALE GENOMIC DNA]</scope>
    <source>
        <strain evidence="1">JCA_2017</strain>
    </source>
</reference>
<comment type="caution">
    <text evidence="1">The sequence shown here is derived from an EMBL/GenBank/DDBJ whole genome shotgun (WGS) entry which is preliminary data.</text>
</comment>
<dbReference type="EMBL" id="QJKJ01004457">
    <property type="protein sequence ID" value="RDX94086.1"/>
    <property type="molecule type" value="Genomic_DNA"/>
</dbReference>
<organism evidence="1 2">
    <name type="scientific">Mucuna pruriens</name>
    <name type="common">Velvet bean</name>
    <name type="synonym">Dolichos pruriens</name>
    <dbReference type="NCBI Taxonomy" id="157652"/>
    <lineage>
        <taxon>Eukaryota</taxon>
        <taxon>Viridiplantae</taxon>
        <taxon>Streptophyta</taxon>
        <taxon>Embryophyta</taxon>
        <taxon>Tracheophyta</taxon>
        <taxon>Spermatophyta</taxon>
        <taxon>Magnoliopsida</taxon>
        <taxon>eudicotyledons</taxon>
        <taxon>Gunneridae</taxon>
        <taxon>Pentapetalae</taxon>
        <taxon>rosids</taxon>
        <taxon>fabids</taxon>
        <taxon>Fabales</taxon>
        <taxon>Fabaceae</taxon>
        <taxon>Papilionoideae</taxon>
        <taxon>50 kb inversion clade</taxon>
        <taxon>NPAAA clade</taxon>
        <taxon>indigoferoid/millettioid clade</taxon>
        <taxon>Phaseoleae</taxon>
        <taxon>Mucuna</taxon>
    </lineage>
</organism>
<protein>
    <recommendedName>
        <fullName evidence="3">Copia protein</fullName>
    </recommendedName>
</protein>
<evidence type="ECO:0000313" key="2">
    <source>
        <dbReference type="Proteomes" id="UP000257109"/>
    </source>
</evidence>
<proteinExistence type="predicted"/>
<gene>
    <name evidence="1" type="ORF">CR513_23559</name>
</gene>
<accession>A0A371GUG1</accession>
<dbReference type="AlphaFoldDB" id="A0A371GUG1"/>
<dbReference type="OrthoDB" id="2551793at2759"/>
<dbReference type="STRING" id="157652.A0A371GUG1"/>
<evidence type="ECO:0008006" key="3">
    <source>
        <dbReference type="Google" id="ProtNLM"/>
    </source>
</evidence>
<name>A0A371GUG1_MUCPR</name>